<dbReference type="Pfam" id="PF00763">
    <property type="entry name" value="THF_DHG_CYH"/>
    <property type="match status" value="1"/>
</dbReference>
<evidence type="ECO:0000256" key="1">
    <source>
        <dbReference type="SAM" id="MobiDB-lite"/>
    </source>
</evidence>
<name>A0AAE0NM05_9PEZI</name>
<proteinExistence type="predicted"/>
<dbReference type="EMBL" id="JAULSN010000001">
    <property type="protein sequence ID" value="KAK3383959.1"/>
    <property type="molecule type" value="Genomic_DNA"/>
</dbReference>
<dbReference type="PANTHER" id="PTHR48099">
    <property type="entry name" value="C-1-TETRAHYDROFOLATE SYNTHASE, CYTOPLASMIC-RELATED"/>
    <property type="match status" value="1"/>
</dbReference>
<gene>
    <name evidence="3" type="ORF">B0T24DRAFT_70576</name>
</gene>
<dbReference type="InterPro" id="IPR020630">
    <property type="entry name" value="THF_DH/CycHdrlase_cat_dom"/>
</dbReference>
<dbReference type="SUPFAM" id="SSF53223">
    <property type="entry name" value="Aminoacid dehydrogenase-like, N-terminal domain"/>
    <property type="match status" value="1"/>
</dbReference>
<reference evidence="3" key="2">
    <citation type="submission" date="2023-06" db="EMBL/GenBank/DDBJ databases">
        <authorList>
            <consortium name="Lawrence Berkeley National Laboratory"/>
            <person name="Haridas S."/>
            <person name="Hensen N."/>
            <person name="Bonometti L."/>
            <person name="Westerberg I."/>
            <person name="Brannstrom I.O."/>
            <person name="Guillou S."/>
            <person name="Cros-Aarteil S."/>
            <person name="Calhoun S."/>
            <person name="Kuo A."/>
            <person name="Mondo S."/>
            <person name="Pangilinan J."/>
            <person name="Riley R."/>
            <person name="Labutti K."/>
            <person name="Andreopoulos B."/>
            <person name="Lipzen A."/>
            <person name="Chen C."/>
            <person name="Yanf M."/>
            <person name="Daum C."/>
            <person name="Ng V."/>
            <person name="Clum A."/>
            <person name="Steindorff A."/>
            <person name="Ohm R."/>
            <person name="Martin F."/>
            <person name="Silar P."/>
            <person name="Natvig D."/>
            <person name="Lalanne C."/>
            <person name="Gautier V."/>
            <person name="Ament-Velasquez S.L."/>
            <person name="Kruys A."/>
            <person name="Hutchinson M.I."/>
            <person name="Powell A.J."/>
            <person name="Barry K."/>
            <person name="Miller A.N."/>
            <person name="Grigoriev I.V."/>
            <person name="Debuchy R."/>
            <person name="Gladieux P."/>
            <person name="Thoren M.H."/>
            <person name="Johannesson H."/>
        </authorList>
    </citation>
    <scope>NUCLEOTIDE SEQUENCE</scope>
    <source>
        <strain evidence="3">CBS 958.72</strain>
    </source>
</reference>
<evidence type="ECO:0000313" key="3">
    <source>
        <dbReference type="EMBL" id="KAK3383959.1"/>
    </source>
</evidence>
<dbReference type="GO" id="GO:0035999">
    <property type="term" value="P:tetrahydrofolate interconversion"/>
    <property type="evidence" value="ECO:0007669"/>
    <property type="project" value="TreeGrafter"/>
</dbReference>
<dbReference type="Gene3D" id="3.40.50.10860">
    <property type="entry name" value="Leucine Dehydrogenase, chain A, domain 1"/>
    <property type="match status" value="1"/>
</dbReference>
<comment type="caution">
    <text evidence="3">The sequence shown here is derived from an EMBL/GenBank/DDBJ whole genome shotgun (WGS) entry which is preliminary data.</text>
</comment>
<feature type="domain" description="Tetrahydrofolate dehydrogenase/cyclohydrolase catalytic" evidence="2">
    <location>
        <begin position="223"/>
        <end position="280"/>
    </location>
</feature>
<dbReference type="AlphaFoldDB" id="A0AAE0NM05"/>
<accession>A0AAE0NM05</accession>
<dbReference type="PANTHER" id="PTHR48099:SF5">
    <property type="entry name" value="C-1-TETRAHYDROFOLATE SYNTHASE, CYTOPLASMIC"/>
    <property type="match status" value="1"/>
</dbReference>
<dbReference type="Proteomes" id="UP001287356">
    <property type="component" value="Unassembled WGS sequence"/>
</dbReference>
<protein>
    <recommendedName>
        <fullName evidence="2">Tetrahydrofolate dehydrogenase/cyclohydrolase catalytic domain-containing protein</fullName>
    </recommendedName>
</protein>
<organism evidence="3 4">
    <name type="scientific">Lasiosphaeria ovina</name>
    <dbReference type="NCBI Taxonomy" id="92902"/>
    <lineage>
        <taxon>Eukaryota</taxon>
        <taxon>Fungi</taxon>
        <taxon>Dikarya</taxon>
        <taxon>Ascomycota</taxon>
        <taxon>Pezizomycotina</taxon>
        <taxon>Sordariomycetes</taxon>
        <taxon>Sordariomycetidae</taxon>
        <taxon>Sordariales</taxon>
        <taxon>Lasiosphaeriaceae</taxon>
        <taxon>Lasiosphaeria</taxon>
    </lineage>
</organism>
<evidence type="ECO:0000259" key="2">
    <source>
        <dbReference type="Pfam" id="PF00763"/>
    </source>
</evidence>
<dbReference type="GO" id="GO:0005829">
    <property type="term" value="C:cytosol"/>
    <property type="evidence" value="ECO:0007669"/>
    <property type="project" value="TreeGrafter"/>
</dbReference>
<dbReference type="GO" id="GO:0004488">
    <property type="term" value="F:methylenetetrahydrofolate dehydrogenase (NADP+) activity"/>
    <property type="evidence" value="ECO:0007669"/>
    <property type="project" value="InterPro"/>
</dbReference>
<evidence type="ECO:0000313" key="4">
    <source>
        <dbReference type="Proteomes" id="UP001287356"/>
    </source>
</evidence>
<sequence>MSLSNLVRKASRRAQKLAPCSQLQRQLQIQIQQASSRLGPYYSGCRTLSGHCHCLYHLRRGATWLAGHESRPDVESTWSTQSRLGLEAEAEAGPRAPQCSTSASTLHSSCSLRSSAPRSTAPRLGRNLALVRTLTLRAALNANHAGNHHHCCTKAASLFLRPATSKSPASAGSHVLGSRCRSLSYPARATRNFSSSSISSSHCPGTAEVPHALGVGAMAAIKIDGTAIAKRIRERLRNEIAQKKQANPRYQPSLRIIQIGDRSDSSTYVRMKLKAAEEVSASEPRAPSWPTVGVGARSY</sequence>
<dbReference type="GO" id="GO:0004477">
    <property type="term" value="F:methenyltetrahydrofolate cyclohydrolase activity"/>
    <property type="evidence" value="ECO:0007669"/>
    <property type="project" value="TreeGrafter"/>
</dbReference>
<feature type="region of interest" description="Disordered" evidence="1">
    <location>
        <begin position="279"/>
        <end position="299"/>
    </location>
</feature>
<dbReference type="InterPro" id="IPR046346">
    <property type="entry name" value="Aminoacid_DH-like_N_sf"/>
</dbReference>
<keyword evidence="4" id="KW-1185">Reference proteome</keyword>
<reference evidence="3" key="1">
    <citation type="journal article" date="2023" name="Mol. Phylogenet. Evol.">
        <title>Genome-scale phylogeny and comparative genomics of the fungal order Sordariales.</title>
        <authorList>
            <person name="Hensen N."/>
            <person name="Bonometti L."/>
            <person name="Westerberg I."/>
            <person name="Brannstrom I.O."/>
            <person name="Guillou S."/>
            <person name="Cros-Aarteil S."/>
            <person name="Calhoun S."/>
            <person name="Haridas S."/>
            <person name="Kuo A."/>
            <person name="Mondo S."/>
            <person name="Pangilinan J."/>
            <person name="Riley R."/>
            <person name="LaButti K."/>
            <person name="Andreopoulos B."/>
            <person name="Lipzen A."/>
            <person name="Chen C."/>
            <person name="Yan M."/>
            <person name="Daum C."/>
            <person name="Ng V."/>
            <person name="Clum A."/>
            <person name="Steindorff A."/>
            <person name="Ohm R.A."/>
            <person name="Martin F."/>
            <person name="Silar P."/>
            <person name="Natvig D.O."/>
            <person name="Lalanne C."/>
            <person name="Gautier V."/>
            <person name="Ament-Velasquez S.L."/>
            <person name="Kruys A."/>
            <person name="Hutchinson M.I."/>
            <person name="Powell A.J."/>
            <person name="Barry K."/>
            <person name="Miller A.N."/>
            <person name="Grigoriev I.V."/>
            <person name="Debuchy R."/>
            <person name="Gladieux P."/>
            <person name="Hiltunen Thoren M."/>
            <person name="Johannesson H."/>
        </authorList>
    </citation>
    <scope>NUCLEOTIDE SEQUENCE</scope>
    <source>
        <strain evidence="3">CBS 958.72</strain>
    </source>
</reference>